<comment type="similarity">
    <text evidence="2 5">Belongs to the carotenoid/retinoid oxidoreductase family.</text>
</comment>
<dbReference type="OrthoDB" id="9774675at2"/>
<dbReference type="NCBIfam" id="TIGR02734">
    <property type="entry name" value="crtI_fam"/>
    <property type="match status" value="1"/>
</dbReference>
<dbReference type="Pfam" id="PF01593">
    <property type="entry name" value="Amino_oxidase"/>
    <property type="match status" value="1"/>
</dbReference>
<dbReference type="RefSeq" id="WP_136840423.1">
    <property type="nucleotide sequence ID" value="NZ_SWBR01000002.1"/>
</dbReference>
<name>A0A4V5P0D8_9SPHI</name>
<evidence type="ECO:0000259" key="6">
    <source>
        <dbReference type="Pfam" id="PF01593"/>
    </source>
</evidence>
<protein>
    <submittedName>
        <fullName evidence="7">Phytoene desaturase</fullName>
    </submittedName>
</protein>
<sequence length="501" mass="56221">MDNRSLPTKPKVAVIGSGFAGLSAACYLAKDGAEVTVYEKNPQIGGRARQLVTANGYSFDMGPSWYWMPGVFEQFFSDFGHKPADFYELSQLDPGFSIVFGQNDVMHIPSSNEELEEVFEDIERGSALKLRKFLEGAEFKYKVGMEKLVHKPGLSLTEFLDMDVIRGAFKLQLLQSFRTHVKKYFSHPKLIALMEFPILFLGATAKNTPALYSLMNYAGLSLGTWYPKGGFASVVGGMRTVAENLGVKFLVDEPVSGFEFSAGKIIGVNSKRYKLNFDGVVASADYHHVEDQLLGEALRNYPESYWNKRVLAPSSLIFYLGLTKKLDKLSHHTLFFDEELDVHAKEIYENPQWPSKPLFYACCPAKSDDSVAPIGHENIFMLMPLATELQDSEELRERYFELIMDRLETFCGEEVRSNIDYKKSYCINDFVQDYNSYKGNAYGLANTLMQTANLKPSLNNKKINNLFYAGQLTVPGPGVPPSIISGKLAAAQLNKSLEKKR</sequence>
<feature type="domain" description="Amine oxidase" evidence="6">
    <location>
        <begin position="19"/>
        <end position="493"/>
    </location>
</feature>
<evidence type="ECO:0000256" key="5">
    <source>
        <dbReference type="RuleBase" id="RU362075"/>
    </source>
</evidence>
<dbReference type="PANTHER" id="PTHR43734">
    <property type="entry name" value="PHYTOENE DESATURASE"/>
    <property type="match status" value="1"/>
</dbReference>
<dbReference type="GO" id="GO:0016117">
    <property type="term" value="P:carotenoid biosynthetic process"/>
    <property type="evidence" value="ECO:0007669"/>
    <property type="project" value="UniProtKB-KW"/>
</dbReference>
<organism evidence="7 8">
    <name type="scientific">Pedobacter polaris</name>
    <dbReference type="NCBI Taxonomy" id="2571273"/>
    <lineage>
        <taxon>Bacteria</taxon>
        <taxon>Pseudomonadati</taxon>
        <taxon>Bacteroidota</taxon>
        <taxon>Sphingobacteriia</taxon>
        <taxon>Sphingobacteriales</taxon>
        <taxon>Sphingobacteriaceae</taxon>
        <taxon>Pedobacter</taxon>
    </lineage>
</organism>
<evidence type="ECO:0000313" key="7">
    <source>
        <dbReference type="EMBL" id="TKC10512.1"/>
    </source>
</evidence>
<dbReference type="InterPro" id="IPR014105">
    <property type="entry name" value="Carotenoid/retinoid_OxRdtase"/>
</dbReference>
<dbReference type="PROSITE" id="PS51257">
    <property type="entry name" value="PROKAR_LIPOPROTEIN"/>
    <property type="match status" value="1"/>
</dbReference>
<evidence type="ECO:0000256" key="2">
    <source>
        <dbReference type="ARBA" id="ARBA00006046"/>
    </source>
</evidence>
<dbReference type="EMBL" id="SWBR01000002">
    <property type="protein sequence ID" value="TKC10512.1"/>
    <property type="molecule type" value="Genomic_DNA"/>
</dbReference>
<comment type="caution">
    <text evidence="7">The sequence shown here is derived from an EMBL/GenBank/DDBJ whole genome shotgun (WGS) entry which is preliminary data.</text>
</comment>
<dbReference type="AlphaFoldDB" id="A0A4V5P0D8"/>
<dbReference type="InterPro" id="IPR036188">
    <property type="entry name" value="FAD/NAD-bd_sf"/>
</dbReference>
<evidence type="ECO:0000313" key="8">
    <source>
        <dbReference type="Proteomes" id="UP000309488"/>
    </source>
</evidence>
<evidence type="ECO:0000256" key="3">
    <source>
        <dbReference type="ARBA" id="ARBA00022746"/>
    </source>
</evidence>
<dbReference type="SUPFAM" id="SSF51905">
    <property type="entry name" value="FAD/NAD(P)-binding domain"/>
    <property type="match status" value="1"/>
</dbReference>
<keyword evidence="4 5" id="KW-0560">Oxidoreductase</keyword>
<dbReference type="InterPro" id="IPR002937">
    <property type="entry name" value="Amino_oxidase"/>
</dbReference>
<dbReference type="Gene3D" id="3.50.50.60">
    <property type="entry name" value="FAD/NAD(P)-binding domain"/>
    <property type="match status" value="2"/>
</dbReference>
<dbReference type="GO" id="GO:0016491">
    <property type="term" value="F:oxidoreductase activity"/>
    <property type="evidence" value="ECO:0007669"/>
    <property type="project" value="UniProtKB-KW"/>
</dbReference>
<dbReference type="PRINTS" id="PR00419">
    <property type="entry name" value="ADXRDTASE"/>
</dbReference>
<dbReference type="Proteomes" id="UP000309488">
    <property type="component" value="Unassembled WGS sequence"/>
</dbReference>
<evidence type="ECO:0000256" key="1">
    <source>
        <dbReference type="ARBA" id="ARBA00004829"/>
    </source>
</evidence>
<comment type="pathway">
    <text evidence="1 5">Carotenoid biosynthesis.</text>
</comment>
<reference evidence="7 8" key="1">
    <citation type="submission" date="2019-04" db="EMBL/GenBank/DDBJ databases">
        <title>Pedobacter sp. RP-3-22 sp. nov., isolated from Arctic soil.</title>
        <authorList>
            <person name="Dahal R.H."/>
            <person name="Kim D.-U."/>
        </authorList>
    </citation>
    <scope>NUCLEOTIDE SEQUENCE [LARGE SCALE GENOMIC DNA]</scope>
    <source>
        <strain evidence="7 8">RP-3-22</strain>
    </source>
</reference>
<keyword evidence="3 5" id="KW-0125">Carotenoid biosynthesis</keyword>
<evidence type="ECO:0000256" key="4">
    <source>
        <dbReference type="ARBA" id="ARBA00023002"/>
    </source>
</evidence>
<accession>A0A4V5P0D8</accession>
<keyword evidence="8" id="KW-1185">Reference proteome</keyword>
<gene>
    <name evidence="7" type="primary">crtI</name>
    <name evidence="7" type="ORF">FA048_10025</name>
</gene>
<proteinExistence type="inferred from homology"/>
<dbReference type="PANTHER" id="PTHR43734:SF1">
    <property type="entry name" value="PHYTOENE DESATURASE"/>
    <property type="match status" value="1"/>
</dbReference>